<proteinExistence type="predicted"/>
<keyword evidence="3" id="KW-1185">Reference proteome</keyword>
<accession>A0AA86L2M0</accession>
<evidence type="ECO:0000256" key="1">
    <source>
        <dbReference type="SAM" id="SignalP"/>
    </source>
</evidence>
<keyword evidence="1" id="KW-0732">Signal</keyword>
<gene>
    <name evidence="2" type="ORF">SGRAN_1145</name>
</gene>
<dbReference type="Proteomes" id="UP000058599">
    <property type="component" value="Chromosome"/>
</dbReference>
<feature type="signal peptide" evidence="1">
    <location>
        <begin position="1"/>
        <end position="29"/>
    </location>
</feature>
<evidence type="ECO:0000313" key="3">
    <source>
        <dbReference type="Proteomes" id="UP000058599"/>
    </source>
</evidence>
<dbReference type="InterPro" id="IPR010239">
    <property type="entry name" value="CHP02001"/>
</dbReference>
<name>A0AA86L2M0_9SPHN</name>
<dbReference type="EMBL" id="CP012199">
    <property type="protein sequence ID" value="AMG73538.1"/>
    <property type="molecule type" value="Genomic_DNA"/>
</dbReference>
<organism evidence="2 3">
    <name type="scientific">Sphingopyxis granuli</name>
    <dbReference type="NCBI Taxonomy" id="267128"/>
    <lineage>
        <taxon>Bacteria</taxon>
        <taxon>Pseudomonadati</taxon>
        <taxon>Pseudomonadota</taxon>
        <taxon>Alphaproteobacteria</taxon>
        <taxon>Sphingomonadales</taxon>
        <taxon>Sphingomonadaceae</taxon>
        <taxon>Sphingopyxis</taxon>
    </lineage>
</organism>
<dbReference type="Pfam" id="PF09694">
    <property type="entry name" value="Gcw_chp"/>
    <property type="match status" value="1"/>
</dbReference>
<protein>
    <recommendedName>
        <fullName evidence="4">MltA-interacting MipA</fullName>
    </recommendedName>
</protein>
<feature type="chain" id="PRO_5041713656" description="MltA-interacting MipA" evidence="1">
    <location>
        <begin position="30"/>
        <end position="255"/>
    </location>
</feature>
<evidence type="ECO:0008006" key="4">
    <source>
        <dbReference type="Google" id="ProtNLM"/>
    </source>
</evidence>
<sequence length="255" mass="26323">MTRHRTAAPAAFGAAAIIALAAFATPALAQDRGIGVGPIAVSGSVDLVSDYRFRGLSESGGDVAIQPSVTISHDSGLYIGAWGSNIEDTPTYGEIEANIYGGYATEIASGTEVDVGLTYYWYPDGRKAAGSSDYVEAIGRLSHTLGPVEATGTLGYAWSQAALGNDDNLYLRFDLAAGIPTTPVTLSGSVGYTDGALGAFAPGGHYWDWSIGASASFGLITAGIKYVDTDIPRTGVKAIDKYYDAGVVLSLGVSF</sequence>
<reference evidence="2 3" key="1">
    <citation type="journal article" date="2016" name="BMC Genomics">
        <title>Genomic analysis of the nitrate-respiring Sphingopyxis granuli (formerly Sphingomonas macrogoltabida) strain TFA.</title>
        <authorList>
            <person name="Garcia-Romero I."/>
            <person name="Perez-Pulido A.J."/>
            <person name="Gonzalez-Flores Y.E."/>
            <person name="Reyes-Ramirez F."/>
            <person name="Santero E."/>
            <person name="Floriano B."/>
        </authorList>
    </citation>
    <scope>NUCLEOTIDE SEQUENCE [LARGE SCALE GENOMIC DNA]</scope>
    <source>
        <strain evidence="2 3">TFA</strain>
    </source>
</reference>
<dbReference type="AlphaFoldDB" id="A0AA86L2M0"/>
<evidence type="ECO:0000313" key="2">
    <source>
        <dbReference type="EMBL" id="AMG73538.1"/>
    </source>
</evidence>
<dbReference type="NCBIfam" id="TIGR02001">
    <property type="entry name" value="gcw_chp"/>
    <property type="match status" value="1"/>
</dbReference>
<dbReference type="KEGG" id="sgi:SGRAN_1145"/>
<dbReference type="RefSeq" id="WP_067181493.1">
    <property type="nucleotide sequence ID" value="NZ_CP012199.1"/>
</dbReference>